<evidence type="ECO:0000313" key="3">
    <source>
        <dbReference type="EMBL" id="SPF43211.1"/>
    </source>
</evidence>
<dbReference type="Pfam" id="PF13432">
    <property type="entry name" value="TPR_16"/>
    <property type="match status" value="1"/>
</dbReference>
<feature type="signal peptide" evidence="2">
    <location>
        <begin position="1"/>
        <end position="20"/>
    </location>
</feature>
<feature type="repeat" description="TPR" evidence="1">
    <location>
        <begin position="174"/>
        <end position="207"/>
    </location>
</feature>
<dbReference type="SUPFAM" id="SSF48452">
    <property type="entry name" value="TPR-like"/>
    <property type="match status" value="3"/>
</dbReference>
<dbReference type="InterPro" id="IPR011990">
    <property type="entry name" value="TPR-like_helical_dom_sf"/>
</dbReference>
<dbReference type="Pfam" id="PF13431">
    <property type="entry name" value="TPR_17"/>
    <property type="match status" value="1"/>
</dbReference>
<evidence type="ECO:0000256" key="2">
    <source>
        <dbReference type="SAM" id="SignalP"/>
    </source>
</evidence>
<gene>
    <name evidence="3" type="ORF">SBA1_480081</name>
</gene>
<sequence length="487" mass="54687">MKLLRFSFVLPVMICLAMGAADEASAPKLPVTTASQAAARYFETGMVHYENHRWNLALSDWNEAIKIDPNFAQAYVWICLTTADPAEEARDRARAEALSKEVTPGEQLLIRWMAGVHENRYVEGIMAMNDMLAMFPHDKRLNFLVGYWLFRWQDEYELSRKLTLRALADDPNYATCYNQLGYLYSRLGDLDKALEYAAKYVQLLPNEPNPHDSYGEMLRFAGRYPEALEQYRIALKIDPTFYISQKELGETYSLMGEEDRARREYKKAIHEAPSNGVKAEYLQKLALTYIREKKYAEADRAYLDAAAKAHATEQWIWEARAHRVMAMYEPDQVAAMKNLDQAEALLAAASGRIAQLDLDEEKAHVLRVRVERALTLGDSSTAQRLVAELEKMASPGSSINMQRIYHGAAGTLLVAQTKYDEAIPHLEEDVANPLSMKLLIIAYRKTGASGEAASLSKKLVAWKVPSIEEALAASDSPAAGSSASTKN</sequence>
<proteinExistence type="predicted"/>
<dbReference type="OrthoDB" id="114102at2"/>
<protein>
    <submittedName>
        <fullName evidence="3">Putative Tetratricopeptide repeat protein</fullName>
    </submittedName>
</protein>
<evidence type="ECO:0000313" key="4">
    <source>
        <dbReference type="Proteomes" id="UP000238701"/>
    </source>
</evidence>
<keyword evidence="2" id="KW-0732">Signal</keyword>
<feature type="repeat" description="TPR" evidence="1">
    <location>
        <begin position="242"/>
        <end position="275"/>
    </location>
</feature>
<reference evidence="4" key="1">
    <citation type="submission" date="2018-02" db="EMBL/GenBank/DDBJ databases">
        <authorList>
            <person name="Hausmann B."/>
        </authorList>
    </citation>
    <scope>NUCLEOTIDE SEQUENCE [LARGE SCALE GENOMIC DNA]</scope>
    <source>
        <strain evidence="4">Peat soil MAG SbA1</strain>
    </source>
</reference>
<name>A0A2U3KU85_9BACT</name>
<evidence type="ECO:0000256" key="1">
    <source>
        <dbReference type="PROSITE-ProRule" id="PRU00339"/>
    </source>
</evidence>
<feature type="chain" id="PRO_5015520648" evidence="2">
    <location>
        <begin position="21"/>
        <end position="487"/>
    </location>
</feature>
<dbReference type="InterPro" id="IPR019734">
    <property type="entry name" value="TPR_rpt"/>
</dbReference>
<accession>A0A2U3KU85</accession>
<dbReference type="Gene3D" id="1.25.40.10">
    <property type="entry name" value="Tetratricopeptide repeat domain"/>
    <property type="match status" value="3"/>
</dbReference>
<dbReference type="PROSITE" id="PS50005">
    <property type="entry name" value="TPR"/>
    <property type="match status" value="4"/>
</dbReference>
<organism evidence="3 4">
    <name type="scientific">Candidatus Sulfotelmatobacter kueseliae</name>
    <dbReference type="NCBI Taxonomy" id="2042962"/>
    <lineage>
        <taxon>Bacteria</taxon>
        <taxon>Pseudomonadati</taxon>
        <taxon>Acidobacteriota</taxon>
        <taxon>Terriglobia</taxon>
        <taxon>Terriglobales</taxon>
        <taxon>Candidatus Korobacteraceae</taxon>
        <taxon>Candidatus Sulfotelmatobacter</taxon>
    </lineage>
</organism>
<feature type="repeat" description="TPR" evidence="1">
    <location>
        <begin position="208"/>
        <end position="241"/>
    </location>
</feature>
<dbReference type="SMART" id="SM00028">
    <property type="entry name" value="TPR"/>
    <property type="match status" value="5"/>
</dbReference>
<dbReference type="Proteomes" id="UP000238701">
    <property type="component" value="Unassembled WGS sequence"/>
</dbReference>
<keyword evidence="1" id="KW-0802">TPR repeat</keyword>
<feature type="repeat" description="TPR" evidence="1">
    <location>
        <begin position="38"/>
        <end position="71"/>
    </location>
</feature>
<dbReference type="AlphaFoldDB" id="A0A2U3KU85"/>
<dbReference type="PANTHER" id="PTHR12558:SF13">
    <property type="entry name" value="CELL DIVISION CYCLE PROTEIN 27 HOMOLOG"/>
    <property type="match status" value="1"/>
</dbReference>
<dbReference type="EMBL" id="OMOD01000142">
    <property type="protein sequence ID" value="SPF43211.1"/>
    <property type="molecule type" value="Genomic_DNA"/>
</dbReference>
<dbReference type="PANTHER" id="PTHR12558">
    <property type="entry name" value="CELL DIVISION CYCLE 16,23,27"/>
    <property type="match status" value="1"/>
</dbReference>